<dbReference type="Proteomes" id="UP000261284">
    <property type="component" value="Unassembled WGS sequence"/>
</dbReference>
<sequence>MNKRFFWYSGSLLEAVVQPTRHQFQFSVYCLEPLFTELFRAEHIIIDIMKVSLAAVTGELLFTDFYQQNFIKAIREVIEVDA</sequence>
<comment type="caution">
    <text evidence="1">The sequence shown here is derived from an EMBL/GenBank/DDBJ whole genome shotgun (WGS) entry which is preliminary data.</text>
</comment>
<protein>
    <submittedName>
        <fullName evidence="1">Uncharacterized protein</fullName>
    </submittedName>
</protein>
<reference evidence="1 2" key="1">
    <citation type="submission" date="2018-08" db="EMBL/GenBank/DDBJ databases">
        <title>Chitinophagaceae sp. K23C18032701, a novel bacterium isolated from forest soil.</title>
        <authorList>
            <person name="Wang C."/>
        </authorList>
    </citation>
    <scope>NUCLEOTIDE SEQUENCE [LARGE SCALE GENOMIC DNA]</scope>
    <source>
        <strain evidence="1 2">K23C18032701</strain>
    </source>
</reference>
<name>A0A3E1NH95_9BACT</name>
<accession>A0A3E1NH95</accession>
<dbReference type="EMBL" id="QTJU01000005">
    <property type="protein sequence ID" value="RFM27336.1"/>
    <property type="molecule type" value="Genomic_DNA"/>
</dbReference>
<evidence type="ECO:0000313" key="1">
    <source>
        <dbReference type="EMBL" id="RFM27336.1"/>
    </source>
</evidence>
<keyword evidence="2" id="KW-1185">Reference proteome</keyword>
<gene>
    <name evidence="1" type="ORF">DXN05_15025</name>
</gene>
<organism evidence="1 2">
    <name type="scientific">Deminuibacter soli</name>
    <dbReference type="NCBI Taxonomy" id="2291815"/>
    <lineage>
        <taxon>Bacteria</taxon>
        <taxon>Pseudomonadati</taxon>
        <taxon>Bacteroidota</taxon>
        <taxon>Chitinophagia</taxon>
        <taxon>Chitinophagales</taxon>
        <taxon>Chitinophagaceae</taxon>
        <taxon>Deminuibacter</taxon>
    </lineage>
</organism>
<proteinExistence type="predicted"/>
<evidence type="ECO:0000313" key="2">
    <source>
        <dbReference type="Proteomes" id="UP000261284"/>
    </source>
</evidence>
<dbReference type="RefSeq" id="WP_116848094.1">
    <property type="nucleotide sequence ID" value="NZ_QTJU01000005.1"/>
</dbReference>
<dbReference type="AlphaFoldDB" id="A0A3E1NH95"/>